<accession>A0A1H9PN51</accession>
<dbReference type="AlphaFoldDB" id="A0A1H9PN51"/>
<organism evidence="1 2">
    <name type="scientific">Corynebacterium cystitidis DSM 20524</name>
    <dbReference type="NCBI Taxonomy" id="1121357"/>
    <lineage>
        <taxon>Bacteria</taxon>
        <taxon>Bacillati</taxon>
        <taxon>Actinomycetota</taxon>
        <taxon>Actinomycetes</taxon>
        <taxon>Mycobacteriales</taxon>
        <taxon>Corynebacteriaceae</taxon>
        <taxon>Corynebacterium</taxon>
    </lineage>
</organism>
<sequence>MTIREQFQTDVDEFIADLHTFATGSYLREEDRQFWDEPFNPAALPELKQLIERFLDGLETLEDPGTQELVAVVETFHTNLHEFNTKYHGAVLEPEEKQDLSTLIFNASAATGADEEALNELPELE</sequence>
<dbReference type="EMBL" id="FOGQ01000001">
    <property type="protein sequence ID" value="SER49691.1"/>
    <property type="molecule type" value="Genomic_DNA"/>
</dbReference>
<evidence type="ECO:0000313" key="2">
    <source>
        <dbReference type="Proteomes" id="UP000198929"/>
    </source>
</evidence>
<evidence type="ECO:0000313" key="1">
    <source>
        <dbReference type="EMBL" id="SER49691.1"/>
    </source>
</evidence>
<proteinExistence type="predicted"/>
<keyword evidence="2" id="KW-1185">Reference proteome</keyword>
<dbReference type="Proteomes" id="UP000198929">
    <property type="component" value="Unassembled WGS sequence"/>
</dbReference>
<name>A0A1H9PN51_9CORY</name>
<reference evidence="2" key="1">
    <citation type="submission" date="2016-10" db="EMBL/GenBank/DDBJ databases">
        <authorList>
            <person name="Varghese N."/>
            <person name="Submissions S."/>
        </authorList>
    </citation>
    <scope>NUCLEOTIDE SEQUENCE [LARGE SCALE GENOMIC DNA]</scope>
    <source>
        <strain evidence="2">DSM 20524</strain>
    </source>
</reference>
<dbReference type="STRING" id="1121357.SAMN05661109_00407"/>
<protein>
    <submittedName>
        <fullName evidence="1">Uncharacterized protein</fullName>
    </submittedName>
</protein>
<gene>
    <name evidence="1" type="ORF">SAMN05661109_00407</name>
</gene>
<dbReference type="RefSeq" id="WP_092255370.1">
    <property type="nucleotide sequence ID" value="NZ_CP047199.1"/>
</dbReference>